<comment type="caution">
    <text evidence="1">The sequence shown here is derived from an EMBL/GenBank/DDBJ whole genome shotgun (WGS) entry which is preliminary data.</text>
</comment>
<organism evidence="1 2">
    <name type="scientific">Choristoneura fumiferana</name>
    <name type="common">Spruce budworm moth</name>
    <name type="synonym">Archips fumiferana</name>
    <dbReference type="NCBI Taxonomy" id="7141"/>
    <lineage>
        <taxon>Eukaryota</taxon>
        <taxon>Metazoa</taxon>
        <taxon>Ecdysozoa</taxon>
        <taxon>Arthropoda</taxon>
        <taxon>Hexapoda</taxon>
        <taxon>Insecta</taxon>
        <taxon>Pterygota</taxon>
        <taxon>Neoptera</taxon>
        <taxon>Endopterygota</taxon>
        <taxon>Lepidoptera</taxon>
        <taxon>Glossata</taxon>
        <taxon>Ditrysia</taxon>
        <taxon>Tortricoidea</taxon>
        <taxon>Tortricidae</taxon>
        <taxon>Tortricinae</taxon>
        <taxon>Choristoneura</taxon>
    </lineage>
</organism>
<accession>A0ACC0K2G3</accession>
<evidence type="ECO:0000313" key="1">
    <source>
        <dbReference type="EMBL" id="KAI8430578.1"/>
    </source>
</evidence>
<evidence type="ECO:0000313" key="2">
    <source>
        <dbReference type="Proteomes" id="UP001064048"/>
    </source>
</evidence>
<reference evidence="1 2" key="1">
    <citation type="journal article" date="2022" name="Genome Biol. Evol.">
        <title>The Spruce Budworm Genome: Reconstructing the Evolutionary History of Antifreeze Proteins.</title>
        <authorList>
            <person name="Beliveau C."/>
            <person name="Gagne P."/>
            <person name="Picq S."/>
            <person name="Vernygora O."/>
            <person name="Keeling C.I."/>
            <person name="Pinkney K."/>
            <person name="Doucet D."/>
            <person name="Wen F."/>
            <person name="Johnston J.S."/>
            <person name="Maaroufi H."/>
            <person name="Boyle B."/>
            <person name="Laroche J."/>
            <person name="Dewar K."/>
            <person name="Juretic N."/>
            <person name="Blackburn G."/>
            <person name="Nisole A."/>
            <person name="Brunet B."/>
            <person name="Brandao M."/>
            <person name="Lumley L."/>
            <person name="Duan J."/>
            <person name="Quan G."/>
            <person name="Lucarotti C.J."/>
            <person name="Roe A.D."/>
            <person name="Sperling F.A.H."/>
            <person name="Levesque R.C."/>
            <person name="Cusson M."/>
        </authorList>
    </citation>
    <scope>NUCLEOTIDE SEQUENCE [LARGE SCALE GENOMIC DNA]</scope>
    <source>
        <strain evidence="1">Glfc:IPQL:Cfum</strain>
    </source>
</reference>
<dbReference type="Proteomes" id="UP001064048">
    <property type="component" value="Chromosome Z"/>
</dbReference>
<name>A0ACC0K2G3_CHOFU</name>
<dbReference type="EMBL" id="CM046131">
    <property type="protein sequence ID" value="KAI8430578.1"/>
    <property type="molecule type" value="Genomic_DNA"/>
</dbReference>
<protein>
    <submittedName>
        <fullName evidence="1">Uncharacterized protein</fullName>
    </submittedName>
</protein>
<proteinExistence type="predicted"/>
<sequence length="2066" mass="226361">MKRASPLARKSPNQDKLLPRRSVQLLRDAREDGDVVFQCRDEGLMRAPVRWIREGGRPLKPGYSDRNGRLELSQVTVADSGVYICQAPRHLGTPGAELRVTLNVQPPVLTDRSAFSTCRPHEATCGNGQCIPKSAVCNGVFDCSDRSDEETCNESGMCEPNQFRCDNRRCVLKSWLCDSDDDCGDGSDERNCGATVPGQQCLPTEFTCASKQCIPKSFQCDQHSDCMDHSDEIGCIEAYVSRMPSPPYVQLNPGETLHLECDGVGVPPPLITWRLNWGHVPQKCISKSENGIGTLTCPDMQPDDSGAYSCEALSARVTVFAKQDAIVYVNRTNVCPSGYFNSEARSASDCIRCFCFGESTQCKSADLFIYNMPTPLGQGGTRLVGVKQTYNNEVQIDSQPITDQYYYQSLRNGATVTKLENYGYPTSSSSYPYLTLPESYNGNQLTSYGGYIRYKVSPQSPRPSWGYDNMPDIIIKGKFETLVYKSQARSSYPRETYVEARLTQDNWQKSRPNGLVPATREDIMMTLDNVESILLRASVNDAGVNITDFVMESAQDFNAGLGTANLVEECSCPPGYEGLSCQKCSSGYVREKSGPWLGTCVRAAPAPCPPGSYGDPSSGFACQPCPCPLTNRENQFARTCSLGPRGNVICDCAPGYEGEQCQYCAPGYTGNPLVPGDSCQRKPSSNCNPAGTLQVRLPDECVCKENVQGRYCDQCKGDTFHLSEENRHGCALCFCSGVTDQCTSSNLRRKTTTVTYNIPQIVDQVNVYESALFTGSGVERYDAPVEAEARPQLVRGELTLDAVERSRNIVYYWSLPRSFAGDIVTSYGGYLRYVLRNVPVSGAKNNAPNIQLISENRLTFHYFGNFEPSSDGVLNASVQFLEAGWQRADGKEISRQHFLLALADVKAILVKATYTSNSELASLVSSSIDTADPYGDGAPAVHVEQCVCPPGYLGTSCEDCVAGYTRIVKTIQPDTIVKNVNLDMNVTHINNVYHLVRSRVAAMYLLGLASPGSSIVKQIPCWLPGSGFQQAAICDPRGEAEPCDDQDNCRCKPNVEGESCDRCRIGTFGLDQENPDGCTPCYCSGVTRDCVETPNYSRIAIPAPIIGENYGNYSITDLTARQIINDQFSPSASESELTYIFNFLPNEELFWSLPQFTGNRLLSYGGNLALTQRFDSGKYPLESTPGTDVVLFGDEDALYWPNNQAIRSGESLSYRVPLVERGWFHLNSRTPASRSDFMAVLKNLKRVLIRATLTRNLLSTSIADVSMDTAGEAFGAASAKGIESCNCPPGYTGRSCESCTPGFYQNRGRCQQCNCNGHNCHLTSYGDVVCDCRAHYSGVDCSIIGVVMELHPIISENYDGLNPMRRVTFTCKYRAPEPLTIQFYYERKRISAPKHYNTSKLYPDGWRGEHETKLIWDTRHVGKILECHTITSKGFTLGVLTSTLPEPDGEPQVVQTTTNRPPPPQSTVTVTISSPTIRIENVGGQVNFTCEARSRMIQGALPVNWTKVDGHLPQGRTYVDRNTGVLYISRVQVSDTNPMTIPTVSIQPSVNEYYEGDRIELECVTTGNPIPKIVWQRASGQPLPLAVEYYRSYLVIPKAREEDSGEYRCIARNTAGSKDSIAAIFVRPRPLRPTRDRLTISPSTPNVVEGQSTNVICTGTASIPVGSIGWVRQDGSELAQNVRSENGVLYIDVARLENQGVYVCQTTSEQAASVPILVTVVPLSTPAPAKPPRSPSASTVLKYQQEAAGQSIHNNNFGPGTSQRGNTLIISNAQDEDGGYYMCTGSVDGTVVANTYVMVEIETRIPPKVEIWPQGELAVTLGGQFEFHCRVLAGVPPPEILWSRSRERSLSRSTHLQPQAVLKFERIEVNDEGEYICTATNVAGQASANATLKVRSVPEITLTPGSFIEANPGEPVEVHCRANVRSDDRELVPPSPGIASLRVGAANERDDGDYVCTAVSAAGTVAEQFTIRVERGDIGFGPNGEGSGETDFDPYGNPDQDQNPEQDPNYYPDQQRPTPLLAIEGQDSTLGPSTLKYAEYVIHVSFPHPDLKGAMAMAFSSKGSIH</sequence>
<gene>
    <name evidence="1" type="ORF">MSG28_000800</name>
</gene>
<keyword evidence="2" id="KW-1185">Reference proteome</keyword>